<feature type="non-terminal residue" evidence="3">
    <location>
        <position position="1"/>
    </location>
</feature>
<dbReference type="SUPFAM" id="SSF56003">
    <property type="entry name" value="Molybdenum cofactor-binding domain"/>
    <property type="match status" value="1"/>
</dbReference>
<accession>A0A6G4UBC6</accession>
<dbReference type="PANTHER" id="PTHR47495">
    <property type="entry name" value="ALDEHYDE DEHYDROGENASE"/>
    <property type="match status" value="1"/>
</dbReference>
<comment type="caution">
    <text evidence="3">The sequence shown here is derived from an EMBL/GenBank/DDBJ whole genome shotgun (WGS) entry which is preliminary data.</text>
</comment>
<dbReference type="InterPro" id="IPR052516">
    <property type="entry name" value="N-heterocyclic_Hydroxylase"/>
</dbReference>
<dbReference type="RefSeq" id="WP_165243451.1">
    <property type="nucleotide sequence ID" value="NZ_JAAKZV010000247.1"/>
</dbReference>
<protein>
    <submittedName>
        <fullName evidence="3">Xanthine dehydrogenase family protein molybdopterin-binding subunit</fullName>
    </submittedName>
</protein>
<proteinExistence type="predicted"/>
<feature type="domain" description="Aldehyde oxidase/xanthine dehydrogenase second molybdopterin binding" evidence="2">
    <location>
        <begin position="210"/>
        <end position="293"/>
    </location>
</feature>
<dbReference type="Pfam" id="PF20256">
    <property type="entry name" value="MoCoBD_2"/>
    <property type="match status" value="1"/>
</dbReference>
<dbReference type="InterPro" id="IPR008274">
    <property type="entry name" value="AldOxase/xan_DH_MoCoBD1"/>
</dbReference>
<dbReference type="InterPro" id="IPR046867">
    <property type="entry name" value="AldOxase/xan_DH_MoCoBD2"/>
</dbReference>
<sequence>LAVAEAVGLLPTAVTVHVGRAGGGFGRRIYPDAEVEAARASKALGRPVRLLWTRNDDMRHSRCRPASHHRVRVALAAGGAVLAWQHQMVQTAFPPISELEKAVPVVGWEAFFALQSLLPYDWALPVQLLTPVDVPVPGGAWRSVFSGQLTVANELVLDEVAHAAGRDRLAFRRTHAKGERAKSVLDKVAEAAGWGRALPSGQAQGVALHEEYGSTVAHVAEVDVGGGAPRVTRITVAADVGLPVNPRGVEAQLQGAAMDAVGITLTAGLHVSDGAVVEGSYADYHWPRMRDAPARVDVHLLRSDHRIGGVGELGFPSAAAAIACAVARATGTTPRSFPIAF</sequence>
<reference evidence="3 4" key="1">
    <citation type="submission" date="2020-02" db="EMBL/GenBank/DDBJ databases">
        <title>Whole-genome analyses of novel actinobacteria.</title>
        <authorList>
            <person name="Sahin N."/>
        </authorList>
    </citation>
    <scope>NUCLEOTIDE SEQUENCE [LARGE SCALE GENOMIC DNA]</scope>
    <source>
        <strain evidence="3 4">A7024</strain>
    </source>
</reference>
<dbReference type="Gene3D" id="3.30.365.10">
    <property type="entry name" value="Aldehyde oxidase/xanthine dehydrogenase, molybdopterin binding domain"/>
    <property type="match status" value="2"/>
</dbReference>
<evidence type="ECO:0000313" key="4">
    <source>
        <dbReference type="Proteomes" id="UP000481583"/>
    </source>
</evidence>
<dbReference type="Proteomes" id="UP000481583">
    <property type="component" value="Unassembled WGS sequence"/>
</dbReference>
<gene>
    <name evidence="3" type="ORF">G5C51_34495</name>
</gene>
<dbReference type="PANTHER" id="PTHR47495:SF2">
    <property type="entry name" value="ALDEHYDE DEHYDROGENASE"/>
    <property type="match status" value="1"/>
</dbReference>
<organism evidence="3 4">
    <name type="scientific">Streptomyces coryli</name>
    <dbReference type="NCBI Taxonomy" id="1128680"/>
    <lineage>
        <taxon>Bacteria</taxon>
        <taxon>Bacillati</taxon>
        <taxon>Actinomycetota</taxon>
        <taxon>Actinomycetes</taxon>
        <taxon>Kitasatosporales</taxon>
        <taxon>Streptomycetaceae</taxon>
        <taxon>Streptomyces</taxon>
    </lineage>
</organism>
<dbReference type="AlphaFoldDB" id="A0A6G4UBC6"/>
<dbReference type="Pfam" id="PF02738">
    <property type="entry name" value="MoCoBD_1"/>
    <property type="match status" value="1"/>
</dbReference>
<feature type="domain" description="Aldehyde oxidase/xanthine dehydrogenase first molybdopterin binding" evidence="1">
    <location>
        <begin position="2"/>
        <end position="173"/>
    </location>
</feature>
<evidence type="ECO:0000259" key="2">
    <source>
        <dbReference type="Pfam" id="PF20256"/>
    </source>
</evidence>
<evidence type="ECO:0000313" key="3">
    <source>
        <dbReference type="EMBL" id="NGN68986.1"/>
    </source>
</evidence>
<dbReference type="InterPro" id="IPR037165">
    <property type="entry name" value="AldOxase/xan_DH_Mopterin-bd_sf"/>
</dbReference>
<dbReference type="EMBL" id="JAAKZV010000247">
    <property type="protein sequence ID" value="NGN68986.1"/>
    <property type="molecule type" value="Genomic_DNA"/>
</dbReference>
<dbReference type="GO" id="GO:0016491">
    <property type="term" value="F:oxidoreductase activity"/>
    <property type="evidence" value="ECO:0007669"/>
    <property type="project" value="InterPro"/>
</dbReference>
<name>A0A6G4UBC6_9ACTN</name>
<evidence type="ECO:0000259" key="1">
    <source>
        <dbReference type="Pfam" id="PF02738"/>
    </source>
</evidence>
<keyword evidence="4" id="KW-1185">Reference proteome</keyword>